<dbReference type="AlphaFoldDB" id="A0A5C1NBR1"/>
<name>A0A5C1NBR1_9GAMM</name>
<keyword evidence="1" id="KW-0732">Signal</keyword>
<proteinExistence type="predicted"/>
<dbReference type="InterPro" id="IPR010412">
    <property type="entry name" value="DUF1007"/>
</dbReference>
<organism evidence="2 3">
    <name type="scientific">Halomonas binhaiensis</name>
    <dbReference type="NCBI Taxonomy" id="2562282"/>
    <lineage>
        <taxon>Bacteria</taxon>
        <taxon>Pseudomonadati</taxon>
        <taxon>Pseudomonadota</taxon>
        <taxon>Gammaproteobacteria</taxon>
        <taxon>Oceanospirillales</taxon>
        <taxon>Halomonadaceae</taxon>
        <taxon>Halomonas</taxon>
    </lineage>
</organism>
<protein>
    <submittedName>
        <fullName evidence="2">DUF1007 family protein</fullName>
    </submittedName>
</protein>
<dbReference type="EMBL" id="CP038437">
    <property type="protein sequence ID" value="QEM80391.1"/>
    <property type="molecule type" value="Genomic_DNA"/>
</dbReference>
<sequence length="218" mass="24321">MKSMLNMLIVMTLSLAAPVAVDAHPHSWIDLSVRLEVDDKGRLLALEQAWRLDPFYSLVLLEDLAAEPDGMNVALDRLRGDMLRTLAPQGFFTEAEVDGQALSFKGVAEATVMNSNDRIVLHFRLPLRKPITLAGHLLSYRVYDPTYYIEVVHEAEDDGSTPLPNALVVPDRLNCEHEIVKATPDPEKVAEASRLDIDETGDPRLGRFFAETGRVDCR</sequence>
<dbReference type="Proteomes" id="UP000324285">
    <property type="component" value="Chromosome"/>
</dbReference>
<evidence type="ECO:0000313" key="2">
    <source>
        <dbReference type="EMBL" id="QEM80391.1"/>
    </source>
</evidence>
<gene>
    <name evidence="2" type="ORF">E4T21_01585</name>
</gene>
<feature type="chain" id="PRO_5022987906" evidence="1">
    <location>
        <begin position="24"/>
        <end position="218"/>
    </location>
</feature>
<dbReference type="Pfam" id="PF06226">
    <property type="entry name" value="DUF1007"/>
    <property type="match status" value="1"/>
</dbReference>
<dbReference type="KEGG" id="hbh:E4T21_01585"/>
<dbReference type="OrthoDB" id="5781652at2"/>
<keyword evidence="3" id="KW-1185">Reference proteome</keyword>
<accession>A0A5C1NBR1</accession>
<evidence type="ECO:0000256" key="1">
    <source>
        <dbReference type="SAM" id="SignalP"/>
    </source>
</evidence>
<reference evidence="2" key="1">
    <citation type="submission" date="2021-02" db="EMBL/GenBank/DDBJ databases">
        <title>Strain Y2R2, a novel species of the genus Halomonas.</title>
        <authorList>
            <person name="Huang H."/>
        </authorList>
    </citation>
    <scope>NUCLEOTIDE SEQUENCE</scope>
    <source>
        <strain evidence="2">Y2R2</strain>
    </source>
</reference>
<evidence type="ECO:0000313" key="3">
    <source>
        <dbReference type="Proteomes" id="UP000324285"/>
    </source>
</evidence>
<feature type="signal peptide" evidence="1">
    <location>
        <begin position="1"/>
        <end position="23"/>
    </location>
</feature>